<dbReference type="Proteomes" id="UP001239111">
    <property type="component" value="Chromosome 2"/>
</dbReference>
<evidence type="ECO:0000313" key="2">
    <source>
        <dbReference type="Proteomes" id="UP001239111"/>
    </source>
</evidence>
<name>A0ACC2PE31_9HYME</name>
<evidence type="ECO:0000313" key="1">
    <source>
        <dbReference type="EMBL" id="KAJ8681271.1"/>
    </source>
</evidence>
<keyword evidence="2" id="KW-1185">Reference proteome</keyword>
<accession>A0ACC2PE31</accession>
<proteinExistence type="predicted"/>
<organism evidence="1 2">
    <name type="scientific">Eretmocerus hayati</name>
    <dbReference type="NCBI Taxonomy" id="131215"/>
    <lineage>
        <taxon>Eukaryota</taxon>
        <taxon>Metazoa</taxon>
        <taxon>Ecdysozoa</taxon>
        <taxon>Arthropoda</taxon>
        <taxon>Hexapoda</taxon>
        <taxon>Insecta</taxon>
        <taxon>Pterygota</taxon>
        <taxon>Neoptera</taxon>
        <taxon>Endopterygota</taxon>
        <taxon>Hymenoptera</taxon>
        <taxon>Apocrita</taxon>
        <taxon>Proctotrupomorpha</taxon>
        <taxon>Chalcidoidea</taxon>
        <taxon>Aphelinidae</taxon>
        <taxon>Aphelininae</taxon>
        <taxon>Eretmocerus</taxon>
    </lineage>
</organism>
<comment type="caution">
    <text evidence="1">The sequence shown here is derived from an EMBL/GenBank/DDBJ whole genome shotgun (WGS) entry which is preliminary data.</text>
</comment>
<sequence>MIPVDDEKIFESSKSKAMTDGENSAATDTPSNVITKIKSKTIRHIPDSRTPRHVLAYWTTKMDADQKNRTNQCNPNHPTTGPGHDAGYKGTGTKPDLDNHSRQCNPGDAKYGGGQKK</sequence>
<protein>
    <submittedName>
        <fullName evidence="1">Uncharacterized protein</fullName>
    </submittedName>
</protein>
<gene>
    <name evidence="1" type="ORF">QAD02_017058</name>
</gene>
<dbReference type="EMBL" id="CM056742">
    <property type="protein sequence ID" value="KAJ8681271.1"/>
    <property type="molecule type" value="Genomic_DNA"/>
</dbReference>
<reference evidence="1" key="1">
    <citation type="submission" date="2023-04" db="EMBL/GenBank/DDBJ databases">
        <title>A chromosome-level genome assembly of the parasitoid wasp Eretmocerus hayati.</title>
        <authorList>
            <person name="Zhong Y."/>
            <person name="Liu S."/>
            <person name="Liu Y."/>
        </authorList>
    </citation>
    <scope>NUCLEOTIDE SEQUENCE</scope>
    <source>
        <strain evidence="1">ZJU_SS_LIU_2023</strain>
    </source>
</reference>